<gene>
    <name evidence="1" type="ORF">ACFPIJ_12000</name>
</gene>
<evidence type="ECO:0000313" key="1">
    <source>
        <dbReference type="EMBL" id="MFC4998555.1"/>
    </source>
</evidence>
<organism evidence="1 2">
    <name type="scientific">Dactylosporangium cerinum</name>
    <dbReference type="NCBI Taxonomy" id="1434730"/>
    <lineage>
        <taxon>Bacteria</taxon>
        <taxon>Bacillati</taxon>
        <taxon>Actinomycetota</taxon>
        <taxon>Actinomycetes</taxon>
        <taxon>Micromonosporales</taxon>
        <taxon>Micromonosporaceae</taxon>
        <taxon>Dactylosporangium</taxon>
    </lineage>
</organism>
<accession>A0ABV9VSJ9</accession>
<sequence length="153" mass="17203">MITPEVESALRRAYARIPYQRASYYETEISERVLNELVSNVHRTQSDDYQLRNARRNAIKVLKSRSEVATIGVQPADGEGPDGDDAIARLELMEWLRTTDVLQDEERAILCAIAADMSVEALAAQLGFAPNALSVKISRIRRKARSGWLTDTR</sequence>
<proteinExistence type="predicted"/>
<evidence type="ECO:0000313" key="2">
    <source>
        <dbReference type="Proteomes" id="UP001595912"/>
    </source>
</evidence>
<dbReference type="EMBL" id="JBHSIU010000012">
    <property type="protein sequence ID" value="MFC4998555.1"/>
    <property type="molecule type" value="Genomic_DNA"/>
</dbReference>
<comment type="caution">
    <text evidence="1">The sequence shown here is derived from an EMBL/GenBank/DDBJ whole genome shotgun (WGS) entry which is preliminary data.</text>
</comment>
<protein>
    <submittedName>
        <fullName evidence="1">Uncharacterized protein</fullName>
    </submittedName>
</protein>
<dbReference type="Proteomes" id="UP001595912">
    <property type="component" value="Unassembled WGS sequence"/>
</dbReference>
<keyword evidence="2" id="KW-1185">Reference proteome</keyword>
<reference evidence="2" key="1">
    <citation type="journal article" date="2019" name="Int. J. Syst. Evol. Microbiol.">
        <title>The Global Catalogue of Microorganisms (GCM) 10K type strain sequencing project: providing services to taxonomists for standard genome sequencing and annotation.</title>
        <authorList>
            <consortium name="The Broad Institute Genomics Platform"/>
            <consortium name="The Broad Institute Genome Sequencing Center for Infectious Disease"/>
            <person name="Wu L."/>
            <person name="Ma J."/>
        </authorList>
    </citation>
    <scope>NUCLEOTIDE SEQUENCE [LARGE SCALE GENOMIC DNA]</scope>
    <source>
        <strain evidence="2">CGMCC 4.7152</strain>
    </source>
</reference>
<name>A0ABV9VSJ9_9ACTN</name>
<dbReference type="RefSeq" id="WP_380114810.1">
    <property type="nucleotide sequence ID" value="NZ_JBHSIU010000012.1"/>
</dbReference>